<protein>
    <submittedName>
        <fullName evidence="4">CBS domain-containing protein</fullName>
    </submittedName>
</protein>
<gene>
    <name evidence="4" type="ORF">DL237_18185</name>
</gene>
<dbReference type="InterPro" id="IPR000644">
    <property type="entry name" value="CBS_dom"/>
</dbReference>
<evidence type="ECO:0000259" key="3">
    <source>
        <dbReference type="PROSITE" id="PS51371"/>
    </source>
</evidence>
<feature type="domain" description="CBS" evidence="3">
    <location>
        <begin position="206"/>
        <end position="266"/>
    </location>
</feature>
<sequence>MMPTCRRFRSSAPVFPRSCNGCLFPCSCFSTCAVWRAGLLIRGAIPVDASLGTEPRRLGSRGLGHASADRCAPGDALTCNVSKPGASLNQWPPMQALACVEAAKQRTEGEPDMNASDIMTKTVVTGTPGMTVKKAAELMSQHRISAIPVLDDADGLVGIVSEGDLMRRVEGAKDETRSWWLSLFSETQTDARNFVKDHGQLLRDIMTTQLTTVGPDTPAGEIARLLEKKHIKRVPVVEDGKLVGIVSRANLLQALAAQPIVHVRPEAGEDERRDIVLGALAQVPGLNPVHLNVVVADNRVDVWGIVNSNDEEDAAKVALEAIDGLGEISVHLGRIPDYAWGI</sequence>
<feature type="domain" description="CBS" evidence="3">
    <location>
        <begin position="119"/>
        <end position="175"/>
    </location>
</feature>
<dbReference type="PANTHER" id="PTHR43080:SF26">
    <property type="entry name" value="REGULATORY PROTEIN"/>
    <property type="match status" value="1"/>
</dbReference>
<dbReference type="SMART" id="SM00116">
    <property type="entry name" value="CBS"/>
    <property type="match status" value="2"/>
</dbReference>
<evidence type="ECO:0000313" key="5">
    <source>
        <dbReference type="Proteomes" id="UP000265848"/>
    </source>
</evidence>
<dbReference type="SUPFAM" id="SSF54631">
    <property type="entry name" value="CBS-domain pair"/>
    <property type="match status" value="1"/>
</dbReference>
<evidence type="ECO:0000256" key="2">
    <source>
        <dbReference type="PROSITE-ProRule" id="PRU00703"/>
    </source>
</evidence>
<name>A0A399IW98_9RHOB</name>
<dbReference type="Gene3D" id="3.10.580.10">
    <property type="entry name" value="CBS-domain"/>
    <property type="match status" value="1"/>
</dbReference>
<dbReference type="InterPro" id="IPR046342">
    <property type="entry name" value="CBS_dom_sf"/>
</dbReference>
<organism evidence="4 5">
    <name type="scientific">Pseudooceanicola sediminis</name>
    <dbReference type="NCBI Taxonomy" id="2211117"/>
    <lineage>
        <taxon>Bacteria</taxon>
        <taxon>Pseudomonadati</taxon>
        <taxon>Pseudomonadota</taxon>
        <taxon>Alphaproteobacteria</taxon>
        <taxon>Rhodobacterales</taxon>
        <taxon>Paracoccaceae</taxon>
        <taxon>Pseudooceanicola</taxon>
    </lineage>
</organism>
<dbReference type="PANTHER" id="PTHR43080">
    <property type="entry name" value="CBS DOMAIN-CONTAINING PROTEIN CBSX3, MITOCHONDRIAL"/>
    <property type="match status" value="1"/>
</dbReference>
<dbReference type="EMBL" id="QWJJ01000019">
    <property type="protein sequence ID" value="RII37240.1"/>
    <property type="molecule type" value="Genomic_DNA"/>
</dbReference>
<dbReference type="Proteomes" id="UP000265848">
    <property type="component" value="Unassembled WGS sequence"/>
</dbReference>
<dbReference type="CDD" id="cd04586">
    <property type="entry name" value="CBS_pair_BON_assoc"/>
    <property type="match status" value="1"/>
</dbReference>
<dbReference type="InterPro" id="IPR051257">
    <property type="entry name" value="Diverse_CBS-Domain"/>
</dbReference>
<keyword evidence="5" id="KW-1185">Reference proteome</keyword>
<accession>A0A399IW98</accession>
<dbReference type="AlphaFoldDB" id="A0A399IW98"/>
<evidence type="ECO:0000313" key="4">
    <source>
        <dbReference type="EMBL" id="RII37240.1"/>
    </source>
</evidence>
<evidence type="ECO:0000256" key="1">
    <source>
        <dbReference type="ARBA" id="ARBA00023122"/>
    </source>
</evidence>
<comment type="caution">
    <text evidence="4">The sequence shown here is derived from an EMBL/GenBank/DDBJ whole genome shotgun (WGS) entry which is preliminary data.</text>
</comment>
<reference evidence="4 5" key="1">
    <citation type="submission" date="2018-08" db="EMBL/GenBank/DDBJ databases">
        <title>Pseudooceanicola sediminis CY03 in the family Rhodobacteracea.</title>
        <authorList>
            <person name="Zhang Y.-J."/>
        </authorList>
    </citation>
    <scope>NUCLEOTIDE SEQUENCE [LARGE SCALE GENOMIC DNA]</scope>
    <source>
        <strain evidence="4 5">CY03</strain>
    </source>
</reference>
<dbReference type="PROSITE" id="PS51371">
    <property type="entry name" value="CBS"/>
    <property type="match status" value="2"/>
</dbReference>
<dbReference type="Pfam" id="PF00571">
    <property type="entry name" value="CBS"/>
    <property type="match status" value="2"/>
</dbReference>
<keyword evidence="1 2" id="KW-0129">CBS domain</keyword>
<proteinExistence type="predicted"/>